<organism evidence="1">
    <name type="scientific">Arundo donax</name>
    <name type="common">Giant reed</name>
    <name type="synonym">Donax arundinaceus</name>
    <dbReference type="NCBI Taxonomy" id="35708"/>
    <lineage>
        <taxon>Eukaryota</taxon>
        <taxon>Viridiplantae</taxon>
        <taxon>Streptophyta</taxon>
        <taxon>Embryophyta</taxon>
        <taxon>Tracheophyta</taxon>
        <taxon>Spermatophyta</taxon>
        <taxon>Magnoliopsida</taxon>
        <taxon>Liliopsida</taxon>
        <taxon>Poales</taxon>
        <taxon>Poaceae</taxon>
        <taxon>PACMAD clade</taxon>
        <taxon>Arundinoideae</taxon>
        <taxon>Arundineae</taxon>
        <taxon>Arundo</taxon>
    </lineage>
</organism>
<dbReference type="EMBL" id="GBRH01229699">
    <property type="protein sequence ID" value="JAD68196.1"/>
    <property type="molecule type" value="Transcribed_RNA"/>
</dbReference>
<reference evidence="1" key="1">
    <citation type="submission" date="2014-09" db="EMBL/GenBank/DDBJ databases">
        <authorList>
            <person name="Magalhaes I.L.F."/>
            <person name="Oliveira U."/>
            <person name="Santos F.R."/>
            <person name="Vidigal T.H.D.A."/>
            <person name="Brescovit A.D."/>
            <person name="Santos A.J."/>
        </authorList>
    </citation>
    <scope>NUCLEOTIDE SEQUENCE</scope>
    <source>
        <tissue evidence="1">Shoot tissue taken approximately 20 cm above the soil surface</tissue>
    </source>
</reference>
<reference evidence="1" key="2">
    <citation type="journal article" date="2015" name="Data Brief">
        <title>Shoot transcriptome of the giant reed, Arundo donax.</title>
        <authorList>
            <person name="Barrero R.A."/>
            <person name="Guerrero F.D."/>
            <person name="Moolhuijzen P."/>
            <person name="Goolsby J.A."/>
            <person name="Tidwell J."/>
            <person name="Bellgard S.E."/>
            <person name="Bellgard M.I."/>
        </authorList>
    </citation>
    <scope>NUCLEOTIDE SEQUENCE</scope>
    <source>
        <tissue evidence="1">Shoot tissue taken approximately 20 cm above the soil surface</tissue>
    </source>
</reference>
<accession>A0A0A9BY14</accession>
<name>A0A0A9BY14_ARUDO</name>
<dbReference type="AlphaFoldDB" id="A0A0A9BY14"/>
<evidence type="ECO:0000313" key="1">
    <source>
        <dbReference type="EMBL" id="JAD68196.1"/>
    </source>
</evidence>
<sequence>MFDKIRSNHYNEQFALADLQFRTGLDANDTDIPSRKPEKRLMTMQILLDTYIVRPVSNNQKMKLHKLQHEKLLHASK</sequence>
<proteinExistence type="predicted"/>
<protein>
    <submittedName>
        <fullName evidence="1">Uncharacterized protein</fullName>
    </submittedName>
</protein>